<organism evidence="14">
    <name type="scientific">Aegilops tauschii</name>
    <name type="common">Tausch's goatgrass</name>
    <name type="synonym">Aegilops squarrosa</name>
    <dbReference type="NCBI Taxonomy" id="37682"/>
    <lineage>
        <taxon>Eukaryota</taxon>
        <taxon>Viridiplantae</taxon>
        <taxon>Streptophyta</taxon>
        <taxon>Embryophyta</taxon>
        <taxon>Tracheophyta</taxon>
        <taxon>Spermatophyta</taxon>
        <taxon>Magnoliopsida</taxon>
        <taxon>Liliopsida</taxon>
        <taxon>Poales</taxon>
        <taxon>Poaceae</taxon>
        <taxon>BOP clade</taxon>
        <taxon>Pooideae</taxon>
        <taxon>Triticodae</taxon>
        <taxon>Triticeae</taxon>
        <taxon>Triticinae</taxon>
        <taxon>Aegilops</taxon>
    </lineage>
</organism>
<reference evidence="14" key="1">
    <citation type="submission" date="2015-06" db="UniProtKB">
        <authorList>
            <consortium name="EnsemblPlants"/>
        </authorList>
    </citation>
    <scope>IDENTIFICATION</scope>
</reference>
<dbReference type="AlphaFoldDB" id="R7W9V2"/>
<sequence>MTETPLWSITNSETWMLILIPRYSTKIFYRLNLYDNIRNSLCLSVLGFDVPVGATMLVSAWAIGRDPMHWDKAEEFMPERFDLNTIDFKRADFEYIPFGAGRTMCAGMTFGLANMELALASLLYHFEWELPHGMAAVDPDMIEVVTVTSRRKHDLLVVPVVRVPI</sequence>
<evidence type="ECO:0000256" key="11">
    <source>
        <dbReference type="ARBA" id="ARBA00023136"/>
    </source>
</evidence>
<feature type="binding site" description="axial binding residue" evidence="12">
    <location>
        <position position="105"/>
    </location>
    <ligand>
        <name>heme</name>
        <dbReference type="ChEBI" id="CHEBI:30413"/>
    </ligand>
    <ligandPart>
        <name>Fe</name>
        <dbReference type="ChEBI" id="CHEBI:18248"/>
    </ligandPart>
</feature>
<name>R7W9V2_AEGTA</name>
<proteinExistence type="inferred from homology"/>
<dbReference type="GO" id="GO:0016705">
    <property type="term" value="F:oxidoreductase activity, acting on paired donors, with incorporation or reduction of molecular oxygen"/>
    <property type="evidence" value="ECO:0007669"/>
    <property type="project" value="InterPro"/>
</dbReference>
<accession>R7W9V2</accession>
<dbReference type="Gene3D" id="1.10.630.10">
    <property type="entry name" value="Cytochrome P450"/>
    <property type="match status" value="1"/>
</dbReference>
<evidence type="ECO:0000256" key="5">
    <source>
        <dbReference type="ARBA" id="ARBA00022692"/>
    </source>
</evidence>
<keyword evidence="11" id="KW-0472">Membrane</keyword>
<evidence type="ECO:0000256" key="3">
    <source>
        <dbReference type="ARBA" id="ARBA00010617"/>
    </source>
</evidence>
<dbReference type="GO" id="GO:0020037">
    <property type="term" value="F:heme binding"/>
    <property type="evidence" value="ECO:0007669"/>
    <property type="project" value="InterPro"/>
</dbReference>
<evidence type="ECO:0000256" key="6">
    <source>
        <dbReference type="ARBA" id="ARBA00022723"/>
    </source>
</evidence>
<keyword evidence="8 13" id="KW-0560">Oxidoreductase</keyword>
<evidence type="ECO:0000256" key="8">
    <source>
        <dbReference type="ARBA" id="ARBA00023002"/>
    </source>
</evidence>
<dbReference type="PROSITE" id="PS00086">
    <property type="entry name" value="CYTOCHROME_P450"/>
    <property type="match status" value="1"/>
</dbReference>
<keyword evidence="6 12" id="KW-0479">Metal-binding</keyword>
<dbReference type="GO" id="GO:0005506">
    <property type="term" value="F:iron ion binding"/>
    <property type="evidence" value="ECO:0007669"/>
    <property type="project" value="InterPro"/>
</dbReference>
<keyword evidence="9 12" id="KW-0408">Iron</keyword>
<evidence type="ECO:0000256" key="2">
    <source>
        <dbReference type="ARBA" id="ARBA00004167"/>
    </source>
</evidence>
<keyword evidence="4 12" id="KW-0349">Heme</keyword>
<dbReference type="InterPro" id="IPR001128">
    <property type="entry name" value="Cyt_P450"/>
</dbReference>
<dbReference type="PANTHER" id="PTHR47953">
    <property type="entry name" value="OS08G0105600 PROTEIN"/>
    <property type="match status" value="1"/>
</dbReference>
<comment type="subcellular location">
    <subcellularLocation>
        <location evidence="2">Membrane</location>
        <topology evidence="2">Single-pass membrane protein</topology>
    </subcellularLocation>
</comment>
<dbReference type="InterPro" id="IPR002401">
    <property type="entry name" value="Cyt_P450_E_grp-I"/>
</dbReference>
<evidence type="ECO:0000256" key="7">
    <source>
        <dbReference type="ARBA" id="ARBA00022989"/>
    </source>
</evidence>
<dbReference type="InterPro" id="IPR052306">
    <property type="entry name" value="CYP450_71D"/>
</dbReference>
<evidence type="ECO:0000256" key="4">
    <source>
        <dbReference type="ARBA" id="ARBA00022617"/>
    </source>
</evidence>
<dbReference type="InterPro" id="IPR017972">
    <property type="entry name" value="Cyt_P450_CS"/>
</dbReference>
<dbReference type="Pfam" id="PF00067">
    <property type="entry name" value="p450"/>
    <property type="match status" value="1"/>
</dbReference>
<evidence type="ECO:0000313" key="14">
    <source>
        <dbReference type="EnsemblPlants" id="EMT14719"/>
    </source>
</evidence>
<comment type="similarity">
    <text evidence="3 13">Belongs to the cytochrome P450 family.</text>
</comment>
<evidence type="ECO:0000256" key="10">
    <source>
        <dbReference type="ARBA" id="ARBA00023033"/>
    </source>
</evidence>
<keyword evidence="7" id="KW-1133">Transmembrane helix</keyword>
<dbReference type="PRINTS" id="PR00463">
    <property type="entry name" value="EP450I"/>
</dbReference>
<dbReference type="PANTHER" id="PTHR47953:SF19">
    <property type="entry name" value="OS06G0641600 PROTEIN"/>
    <property type="match status" value="1"/>
</dbReference>
<keyword evidence="5" id="KW-0812">Transmembrane</keyword>
<evidence type="ECO:0000256" key="13">
    <source>
        <dbReference type="RuleBase" id="RU000461"/>
    </source>
</evidence>
<evidence type="ECO:0000256" key="9">
    <source>
        <dbReference type="ARBA" id="ARBA00023004"/>
    </source>
</evidence>
<protein>
    <submittedName>
        <fullName evidence="14">Cytochrome P450 71D10</fullName>
    </submittedName>
</protein>
<dbReference type="GO" id="GO:0016020">
    <property type="term" value="C:membrane"/>
    <property type="evidence" value="ECO:0007669"/>
    <property type="project" value="UniProtKB-SubCell"/>
</dbReference>
<evidence type="ECO:0000256" key="12">
    <source>
        <dbReference type="PIRSR" id="PIRSR602401-1"/>
    </source>
</evidence>
<dbReference type="EnsemblPlants" id="EMT14719">
    <property type="protein sequence ID" value="EMT14719"/>
    <property type="gene ID" value="F775_20788"/>
</dbReference>
<dbReference type="SUPFAM" id="SSF48264">
    <property type="entry name" value="Cytochrome P450"/>
    <property type="match status" value="1"/>
</dbReference>
<comment type="cofactor">
    <cofactor evidence="1 12">
        <name>heme</name>
        <dbReference type="ChEBI" id="CHEBI:30413"/>
    </cofactor>
</comment>
<dbReference type="InterPro" id="IPR036396">
    <property type="entry name" value="Cyt_P450_sf"/>
</dbReference>
<evidence type="ECO:0000256" key="1">
    <source>
        <dbReference type="ARBA" id="ARBA00001971"/>
    </source>
</evidence>
<dbReference type="GO" id="GO:0004497">
    <property type="term" value="F:monooxygenase activity"/>
    <property type="evidence" value="ECO:0007669"/>
    <property type="project" value="UniProtKB-KW"/>
</dbReference>
<keyword evidence="10 13" id="KW-0503">Monooxygenase</keyword>